<dbReference type="AlphaFoldDB" id="A0A5B8W4E0"/>
<keyword evidence="5" id="KW-1185">Reference proteome</keyword>
<dbReference type="InterPro" id="IPR045472">
    <property type="entry name" value="DUF6493"/>
</dbReference>
<dbReference type="RefSeq" id="WP_147057594.1">
    <property type="nucleotide sequence ID" value="NZ_CP042437.1"/>
</dbReference>
<dbReference type="Pfam" id="PF20103">
    <property type="entry name" value="DUF6493"/>
    <property type="match status" value="1"/>
</dbReference>
<dbReference type="Proteomes" id="UP000321362">
    <property type="component" value="Chromosome"/>
</dbReference>
<dbReference type="Gene3D" id="1.25.10.10">
    <property type="entry name" value="Leucine-rich Repeat Variant"/>
    <property type="match status" value="1"/>
</dbReference>
<dbReference type="InterPro" id="IPR011989">
    <property type="entry name" value="ARM-like"/>
</dbReference>
<name>A0A5B8W4E0_9SPHI</name>
<accession>A0A5B8W4E0</accession>
<proteinExistence type="predicted"/>
<evidence type="ECO:0000259" key="2">
    <source>
        <dbReference type="Pfam" id="PF25148"/>
    </source>
</evidence>
<feature type="domain" description="DUF6493" evidence="1">
    <location>
        <begin position="1"/>
        <end position="313"/>
    </location>
</feature>
<dbReference type="OrthoDB" id="6629398at2"/>
<reference evidence="4 5" key="1">
    <citation type="journal article" date="2013" name="J. Microbiol.">
        <title>Mucilaginibacter ginsenosidivorax sp. nov., with ginsenoside converting activity isolated from sediment.</title>
        <authorList>
            <person name="Kim J.K."/>
            <person name="Choi T.E."/>
            <person name="Liu Q.M."/>
            <person name="Park H.Y."/>
            <person name="Yi T.H."/>
            <person name="Yoon M.H."/>
            <person name="Kim S.C."/>
            <person name="Im W.T."/>
        </authorList>
    </citation>
    <scope>NUCLEOTIDE SEQUENCE [LARGE SCALE GENOMIC DNA]</scope>
    <source>
        <strain evidence="4 5">KHI28</strain>
    </source>
</reference>
<dbReference type="InterPro" id="IPR056726">
    <property type="entry name" value="DUF7824"/>
</dbReference>
<dbReference type="InterPro" id="IPR016024">
    <property type="entry name" value="ARM-type_fold"/>
</dbReference>
<dbReference type="InterPro" id="IPR056727">
    <property type="entry name" value="DUF7825"/>
</dbReference>
<evidence type="ECO:0000313" key="4">
    <source>
        <dbReference type="EMBL" id="QEC78704.1"/>
    </source>
</evidence>
<dbReference type="SUPFAM" id="SSF48371">
    <property type="entry name" value="ARM repeat"/>
    <property type="match status" value="1"/>
</dbReference>
<gene>
    <name evidence="4" type="ORF">FSB76_23155</name>
</gene>
<organism evidence="4 5">
    <name type="scientific">Mucilaginibacter ginsenosidivorax</name>
    <dbReference type="NCBI Taxonomy" id="862126"/>
    <lineage>
        <taxon>Bacteria</taxon>
        <taxon>Pseudomonadati</taxon>
        <taxon>Bacteroidota</taxon>
        <taxon>Sphingobacteriia</taxon>
        <taxon>Sphingobacteriales</taxon>
        <taxon>Sphingobacteriaceae</taxon>
        <taxon>Mucilaginibacter</taxon>
    </lineage>
</organism>
<protein>
    <submittedName>
        <fullName evidence="4">Uncharacterized protein</fullName>
    </submittedName>
</protein>
<feature type="domain" description="DUF7824" evidence="2">
    <location>
        <begin position="417"/>
        <end position="668"/>
    </location>
</feature>
<feature type="domain" description="DUF7825" evidence="3">
    <location>
        <begin position="695"/>
        <end position="961"/>
    </location>
</feature>
<evidence type="ECO:0000259" key="1">
    <source>
        <dbReference type="Pfam" id="PF20103"/>
    </source>
</evidence>
<evidence type="ECO:0000313" key="5">
    <source>
        <dbReference type="Proteomes" id="UP000321362"/>
    </source>
</evidence>
<dbReference type="KEGG" id="mgk:FSB76_23155"/>
<evidence type="ECO:0000259" key="3">
    <source>
        <dbReference type="Pfam" id="PF25149"/>
    </source>
</evidence>
<sequence>MSIVDDFTRILEKGQEAKIIPFLQTLDKAQKKQLVPELKKLYKIYSEYKETKSGSYKRKGTDAQIHILGVTGFVCHNRKDFAQDQEGILNKKTMDAILPWYCPTWFNDFINHPAANEFSIWFLDYAWYMEMAEHGYIGFNPAILARLLPYYLYKAGRAQQQTYLPDNLIYRSITLAEHIWYLFEHESDVHLADKPFNLPGVPAEGIWTHAFKTHSDAGRIDRQRVLKECLKAANSNFAQYAANWFVSLFMHLEPSKTELLTLQDDLLHLLNSPHSKPVNTAIKYIKDICDDAGFNIDAFLDHVPLLLSSESKATVSTTLMTLDKLAKKYKDKAETIMGIGCQAFIHQDNSLQVRAAKLLQKYGDPASEDLKAALAAYQDALLFDARNLLTAFLDNSEEVPAEASHPQEQPEPQQALVQIPYPQTFDELVFLASQAFDNNQPYHFDLLPAALLHFQGEMTAKNISKLIPAFQRACKMISSDFTSTMGYLDNMLATFFADYSRLLVELYPLQTTELKQLRESFMEAFKKHELWGRYISRIDNVKSWNRGSSYKTHKHVLLAAFFMLERKINLPMLSTPTHEPCWVSPLTLVQRLIKYKVANVAPADIDFQVAVSRCSTEYHQEALELAARELAGEYRQLISFMLGGEYQPQEMYKYKPVWLVAALTRAKQPANPQWFAYSSLPASYLTANFTWAPVVEPYTYKKWDYVTRKNVDTQAKRSKIVIEFEETEKKISAIKNLFAKLMPAKTPIAPSVYDMATITFRYSSDADNDVMRLIYLNPNHPELWLARIINAAMQSPDFSSESDKRIIIHALEGMMALGTAYGPMAHLLVASAMISNDKTVRAYAAEVWIHGASQNTISSQQIGDIIGRHQAIELSPFKRFTDLLQSNLFQVSKPHNQALQTLLNACLARLSNKPATGLKKLLEIYTEVLAANKPAVIPAEVLAKLDIWGEVEALGKVVGKVKLVGGVK</sequence>
<dbReference type="Pfam" id="PF25148">
    <property type="entry name" value="DUF7824"/>
    <property type="match status" value="1"/>
</dbReference>
<dbReference type="EMBL" id="CP042437">
    <property type="protein sequence ID" value="QEC78704.1"/>
    <property type="molecule type" value="Genomic_DNA"/>
</dbReference>
<dbReference type="Pfam" id="PF25149">
    <property type="entry name" value="DUF7825"/>
    <property type="match status" value="1"/>
</dbReference>